<feature type="compositionally biased region" description="Basic and acidic residues" evidence="1">
    <location>
        <begin position="106"/>
        <end position="120"/>
    </location>
</feature>
<dbReference type="Proteomes" id="UP001595690">
    <property type="component" value="Unassembled WGS sequence"/>
</dbReference>
<dbReference type="RefSeq" id="WP_382379502.1">
    <property type="nucleotide sequence ID" value="NZ_JBHRZI010000045.1"/>
</dbReference>
<evidence type="ECO:0000313" key="3">
    <source>
        <dbReference type="Proteomes" id="UP001595690"/>
    </source>
</evidence>
<accession>A0ABV8C7S4</accession>
<evidence type="ECO:0000256" key="1">
    <source>
        <dbReference type="SAM" id="MobiDB-lite"/>
    </source>
</evidence>
<proteinExistence type="predicted"/>
<organism evidence="2 3">
    <name type="scientific">Lentzea rhizosphaerae</name>
    <dbReference type="NCBI Taxonomy" id="2041025"/>
    <lineage>
        <taxon>Bacteria</taxon>
        <taxon>Bacillati</taxon>
        <taxon>Actinomycetota</taxon>
        <taxon>Actinomycetes</taxon>
        <taxon>Pseudonocardiales</taxon>
        <taxon>Pseudonocardiaceae</taxon>
        <taxon>Lentzea</taxon>
    </lineage>
</organism>
<feature type="region of interest" description="Disordered" evidence="1">
    <location>
        <begin position="82"/>
        <end position="134"/>
    </location>
</feature>
<dbReference type="EMBL" id="JBHRZI010000045">
    <property type="protein sequence ID" value="MFC3898006.1"/>
    <property type="molecule type" value="Genomic_DNA"/>
</dbReference>
<evidence type="ECO:0000313" key="2">
    <source>
        <dbReference type="EMBL" id="MFC3898006.1"/>
    </source>
</evidence>
<sequence length="134" mass="14474">MTTIDDIARRVEEADSARSARRTKAAQLVGELAHERVAVVQRLADIDQQIGDAIAENGDVIAVDELARFTGVSAADLAQILDSRKQSRGRRRKGGAGFPPGRRGRDRTADIPEPQKHVDSTAEDSFAVKETGTP</sequence>
<gene>
    <name evidence="2" type="ORF">ACFOWZ_41620</name>
</gene>
<comment type="caution">
    <text evidence="2">The sequence shown here is derived from an EMBL/GenBank/DDBJ whole genome shotgun (WGS) entry which is preliminary data.</text>
</comment>
<reference evidence="3" key="1">
    <citation type="journal article" date="2019" name="Int. J. Syst. Evol. Microbiol.">
        <title>The Global Catalogue of Microorganisms (GCM) 10K type strain sequencing project: providing services to taxonomists for standard genome sequencing and annotation.</title>
        <authorList>
            <consortium name="The Broad Institute Genomics Platform"/>
            <consortium name="The Broad Institute Genome Sequencing Center for Infectious Disease"/>
            <person name="Wu L."/>
            <person name="Ma J."/>
        </authorList>
    </citation>
    <scope>NUCLEOTIDE SEQUENCE [LARGE SCALE GENOMIC DNA]</scope>
    <source>
        <strain evidence="3">CGMCC 4.7405</strain>
    </source>
</reference>
<name>A0ABV8C7S4_9PSEU</name>
<protein>
    <submittedName>
        <fullName evidence="2">Uncharacterized protein</fullName>
    </submittedName>
</protein>
<keyword evidence="3" id="KW-1185">Reference proteome</keyword>